<name>A0A9D2CPN0_9MICC</name>
<dbReference type="InterPro" id="IPR005467">
    <property type="entry name" value="His_kinase_dom"/>
</dbReference>
<keyword evidence="9 13" id="KW-1133">Transmembrane helix</keyword>
<evidence type="ECO:0000256" key="1">
    <source>
        <dbReference type="ARBA" id="ARBA00000085"/>
    </source>
</evidence>
<keyword evidence="7 13" id="KW-0812">Transmembrane</keyword>
<comment type="caution">
    <text evidence="16">The sequence shown here is derived from an EMBL/GenBank/DDBJ whole genome shotgun (WGS) entry which is preliminary data.</text>
</comment>
<dbReference type="PANTHER" id="PTHR45436">
    <property type="entry name" value="SENSOR HISTIDINE KINASE YKOH"/>
    <property type="match status" value="1"/>
</dbReference>
<evidence type="ECO:0000256" key="5">
    <source>
        <dbReference type="ARBA" id="ARBA00022553"/>
    </source>
</evidence>
<evidence type="ECO:0000313" key="17">
    <source>
        <dbReference type="Proteomes" id="UP000824134"/>
    </source>
</evidence>
<keyword evidence="10" id="KW-0902">Two-component regulatory system</keyword>
<evidence type="ECO:0000313" key="16">
    <source>
        <dbReference type="EMBL" id="HIY95204.1"/>
    </source>
</evidence>
<evidence type="ECO:0000256" key="6">
    <source>
        <dbReference type="ARBA" id="ARBA00022679"/>
    </source>
</evidence>
<evidence type="ECO:0000256" key="11">
    <source>
        <dbReference type="ARBA" id="ARBA00023136"/>
    </source>
</evidence>
<dbReference type="GO" id="GO:0000155">
    <property type="term" value="F:phosphorelay sensor kinase activity"/>
    <property type="evidence" value="ECO:0007669"/>
    <property type="project" value="InterPro"/>
</dbReference>
<reference evidence="16" key="1">
    <citation type="journal article" date="2021" name="PeerJ">
        <title>Extensive microbial diversity within the chicken gut microbiome revealed by metagenomics and culture.</title>
        <authorList>
            <person name="Gilroy R."/>
            <person name="Ravi A."/>
            <person name="Getino M."/>
            <person name="Pursley I."/>
            <person name="Horton D.L."/>
            <person name="Alikhan N.F."/>
            <person name="Baker D."/>
            <person name="Gharbi K."/>
            <person name="Hall N."/>
            <person name="Watson M."/>
            <person name="Adriaenssens E.M."/>
            <person name="Foster-Nyarko E."/>
            <person name="Jarju S."/>
            <person name="Secka A."/>
            <person name="Antonio M."/>
            <person name="Oren A."/>
            <person name="Chaudhuri R.R."/>
            <person name="La Ragione R."/>
            <person name="Hildebrand F."/>
            <person name="Pallen M.J."/>
        </authorList>
    </citation>
    <scope>NUCLEOTIDE SEQUENCE</scope>
    <source>
        <strain evidence="16">ChiHjej12B11-9195</strain>
    </source>
</reference>
<dbReference type="CDD" id="cd00082">
    <property type="entry name" value="HisKA"/>
    <property type="match status" value="1"/>
</dbReference>
<feature type="transmembrane region" description="Helical" evidence="13">
    <location>
        <begin position="38"/>
        <end position="61"/>
    </location>
</feature>
<dbReference type="InterPro" id="IPR050428">
    <property type="entry name" value="TCS_sensor_his_kinase"/>
</dbReference>
<gene>
    <name evidence="16" type="ORF">H9821_06015</name>
</gene>
<evidence type="ECO:0000256" key="9">
    <source>
        <dbReference type="ARBA" id="ARBA00022989"/>
    </source>
</evidence>
<dbReference type="PROSITE" id="PS50885">
    <property type="entry name" value="HAMP"/>
    <property type="match status" value="1"/>
</dbReference>
<keyword evidence="11 13" id="KW-0472">Membrane</keyword>
<feature type="transmembrane region" description="Helical" evidence="13">
    <location>
        <begin position="198"/>
        <end position="224"/>
    </location>
</feature>
<evidence type="ECO:0000256" key="8">
    <source>
        <dbReference type="ARBA" id="ARBA00022777"/>
    </source>
</evidence>
<feature type="domain" description="HAMP" evidence="15">
    <location>
        <begin position="225"/>
        <end position="287"/>
    </location>
</feature>
<dbReference type="EC" id="2.7.13.3" evidence="4"/>
<evidence type="ECO:0000256" key="3">
    <source>
        <dbReference type="ARBA" id="ARBA00004236"/>
    </source>
</evidence>
<keyword evidence="6" id="KW-0808">Transferase</keyword>
<keyword evidence="8 16" id="KW-0418">Kinase</keyword>
<dbReference type="InterPro" id="IPR003661">
    <property type="entry name" value="HisK_dim/P_dom"/>
</dbReference>
<evidence type="ECO:0000259" key="14">
    <source>
        <dbReference type="PROSITE" id="PS50109"/>
    </source>
</evidence>
<dbReference type="SUPFAM" id="SSF55874">
    <property type="entry name" value="ATPase domain of HSP90 chaperone/DNA topoisomerase II/histidine kinase"/>
    <property type="match status" value="1"/>
</dbReference>
<dbReference type="Gene3D" id="3.30.565.10">
    <property type="entry name" value="Histidine kinase-like ATPase, C-terminal domain"/>
    <property type="match status" value="1"/>
</dbReference>
<dbReference type="PANTHER" id="PTHR45436:SF5">
    <property type="entry name" value="SENSOR HISTIDINE KINASE TRCS"/>
    <property type="match status" value="1"/>
</dbReference>
<proteinExistence type="predicted"/>
<organism evidence="16 17">
    <name type="scientific">Candidatus Rothia avicola</name>
    <dbReference type="NCBI Taxonomy" id="2840478"/>
    <lineage>
        <taxon>Bacteria</taxon>
        <taxon>Bacillati</taxon>
        <taxon>Actinomycetota</taxon>
        <taxon>Actinomycetes</taxon>
        <taxon>Micrococcales</taxon>
        <taxon>Micrococcaceae</taxon>
        <taxon>Rothia</taxon>
    </lineage>
</organism>
<dbReference type="PRINTS" id="PR00344">
    <property type="entry name" value="BCTRLSENSOR"/>
</dbReference>
<feature type="region of interest" description="Disordered" evidence="12">
    <location>
        <begin position="81"/>
        <end position="100"/>
    </location>
</feature>
<evidence type="ECO:0000256" key="13">
    <source>
        <dbReference type="SAM" id="Phobius"/>
    </source>
</evidence>
<dbReference type="FunFam" id="1.10.287.130:FF:000001">
    <property type="entry name" value="Two-component sensor histidine kinase"/>
    <property type="match status" value="1"/>
</dbReference>
<dbReference type="GO" id="GO:0005886">
    <property type="term" value="C:plasma membrane"/>
    <property type="evidence" value="ECO:0007669"/>
    <property type="project" value="UniProtKB-SubCell"/>
</dbReference>
<evidence type="ECO:0000259" key="15">
    <source>
        <dbReference type="PROSITE" id="PS50885"/>
    </source>
</evidence>
<evidence type="ECO:0000256" key="7">
    <source>
        <dbReference type="ARBA" id="ARBA00022692"/>
    </source>
</evidence>
<dbReference type="CDD" id="cd00075">
    <property type="entry name" value="HATPase"/>
    <property type="match status" value="1"/>
</dbReference>
<comment type="cofactor">
    <cofactor evidence="2">
        <name>a divalent metal cation</name>
        <dbReference type="ChEBI" id="CHEBI:60240"/>
    </cofactor>
</comment>
<dbReference type="SMART" id="SM00388">
    <property type="entry name" value="HisKA"/>
    <property type="match status" value="1"/>
</dbReference>
<dbReference type="Pfam" id="PF02518">
    <property type="entry name" value="HATPase_c"/>
    <property type="match status" value="1"/>
</dbReference>
<comment type="subcellular location">
    <subcellularLocation>
        <location evidence="3">Cell membrane</location>
    </subcellularLocation>
</comment>
<dbReference type="Gene3D" id="1.10.287.130">
    <property type="match status" value="1"/>
</dbReference>
<dbReference type="InterPro" id="IPR003594">
    <property type="entry name" value="HATPase_dom"/>
</dbReference>
<evidence type="ECO:0000256" key="2">
    <source>
        <dbReference type="ARBA" id="ARBA00001968"/>
    </source>
</evidence>
<dbReference type="InterPro" id="IPR036097">
    <property type="entry name" value="HisK_dim/P_sf"/>
</dbReference>
<dbReference type="SMART" id="SM00387">
    <property type="entry name" value="HATPase_c"/>
    <property type="match status" value="1"/>
</dbReference>
<feature type="region of interest" description="Disordered" evidence="12">
    <location>
        <begin position="1"/>
        <end position="28"/>
    </location>
</feature>
<dbReference type="Gene3D" id="6.10.340.10">
    <property type="match status" value="1"/>
</dbReference>
<keyword evidence="5" id="KW-0597">Phosphoprotein</keyword>
<feature type="compositionally biased region" description="Low complexity" evidence="12">
    <location>
        <begin position="85"/>
        <end position="95"/>
    </location>
</feature>
<protein>
    <recommendedName>
        <fullName evidence="4">histidine kinase</fullName>
        <ecNumber evidence="4">2.7.13.3</ecNumber>
    </recommendedName>
</protein>
<dbReference type="SUPFAM" id="SSF47384">
    <property type="entry name" value="Homodimeric domain of signal transducing histidine kinase"/>
    <property type="match status" value="1"/>
</dbReference>
<evidence type="ECO:0000256" key="12">
    <source>
        <dbReference type="SAM" id="MobiDB-lite"/>
    </source>
</evidence>
<accession>A0A9D2CPN0</accession>
<dbReference type="PROSITE" id="PS50109">
    <property type="entry name" value="HIS_KIN"/>
    <property type="match status" value="1"/>
</dbReference>
<sequence length="518" mass="54489">MAAPSQPAGTPAPASGQEQAQDAAPTGLRTAPHLRTKLIAILVTMLGIACLIIGVSSYIALSSSLMGRAYGQLDEAAHRAVSFKPGGPSSGQSSSTEVDGCQQFNGRTTLDAPGQGPGTLSLCTANGQTVVAGMLDSVGSTQTLSDADQQTLLALSTSDGTIEVDLEVGEYLVVTQDNPVSEGVIVTGVPLAETHRTLAVLVAVIAAGSVAVMIGAGVLGSWIIRRTMQPLERVSQVAAGVAHMDLALETLPEATRVQPADAHPGDEVGAVGYALNQLLDNVQSALEARSRTEEQMRVFVADASHELRTPLAAIKGYADMIRWTETLTDQGKTSLERVNSQTERMSRLVEDLLLLARLDEGREPEMTEVDLTELLVENVMDLQVAAPSHVWQLNLPEDVVEVRGDRSQLQQVLLNLLSNARKHTDEGTTVTASLSISASGREAIMSVSDNGPGIDPEFKSKIFDRFTRADAARSGSDGTTGLGLPIAKAIVEAHGGSIDVVSRPGRTEFTVRLPLLAA</sequence>
<evidence type="ECO:0000256" key="10">
    <source>
        <dbReference type="ARBA" id="ARBA00023012"/>
    </source>
</evidence>
<dbReference type="FunFam" id="3.30.565.10:FF:000006">
    <property type="entry name" value="Sensor histidine kinase WalK"/>
    <property type="match status" value="1"/>
</dbReference>
<dbReference type="InterPro" id="IPR004358">
    <property type="entry name" value="Sig_transdc_His_kin-like_C"/>
</dbReference>
<dbReference type="InterPro" id="IPR036890">
    <property type="entry name" value="HATPase_C_sf"/>
</dbReference>
<dbReference type="Proteomes" id="UP000824134">
    <property type="component" value="Unassembled WGS sequence"/>
</dbReference>
<dbReference type="EMBL" id="DXCN01000046">
    <property type="protein sequence ID" value="HIY95204.1"/>
    <property type="molecule type" value="Genomic_DNA"/>
</dbReference>
<dbReference type="Pfam" id="PF00512">
    <property type="entry name" value="HisKA"/>
    <property type="match status" value="1"/>
</dbReference>
<dbReference type="AlphaFoldDB" id="A0A9D2CPN0"/>
<dbReference type="GO" id="GO:0005509">
    <property type="term" value="F:calcium ion binding"/>
    <property type="evidence" value="ECO:0007669"/>
    <property type="project" value="UniProtKB-ARBA"/>
</dbReference>
<dbReference type="InterPro" id="IPR003660">
    <property type="entry name" value="HAMP_dom"/>
</dbReference>
<comment type="catalytic activity">
    <reaction evidence="1">
        <text>ATP + protein L-histidine = ADP + protein N-phospho-L-histidine.</text>
        <dbReference type="EC" id="2.7.13.3"/>
    </reaction>
</comment>
<reference evidence="16" key="2">
    <citation type="submission" date="2021-04" db="EMBL/GenBank/DDBJ databases">
        <authorList>
            <person name="Gilroy R."/>
        </authorList>
    </citation>
    <scope>NUCLEOTIDE SEQUENCE</scope>
    <source>
        <strain evidence="16">ChiHjej12B11-9195</strain>
    </source>
</reference>
<evidence type="ECO:0000256" key="4">
    <source>
        <dbReference type="ARBA" id="ARBA00012438"/>
    </source>
</evidence>
<feature type="domain" description="Histidine kinase" evidence="14">
    <location>
        <begin position="302"/>
        <end position="517"/>
    </location>
</feature>